<evidence type="ECO:0000259" key="3">
    <source>
        <dbReference type="PROSITE" id="PS50240"/>
    </source>
</evidence>
<dbReference type="SUPFAM" id="SSF50494">
    <property type="entry name" value="Trypsin-like serine proteases"/>
    <property type="match status" value="1"/>
</dbReference>
<dbReference type="InterPro" id="IPR051333">
    <property type="entry name" value="CLIP_Serine_Protease"/>
</dbReference>
<dbReference type="CDD" id="cd00190">
    <property type="entry name" value="Tryp_SPc"/>
    <property type="match status" value="1"/>
</dbReference>
<feature type="signal peptide" evidence="2">
    <location>
        <begin position="1"/>
        <end position="18"/>
    </location>
</feature>
<dbReference type="InterPro" id="IPR009003">
    <property type="entry name" value="Peptidase_S1_PA"/>
</dbReference>
<dbReference type="InterPro" id="IPR001254">
    <property type="entry name" value="Trypsin_dom"/>
</dbReference>
<evidence type="ECO:0000313" key="5">
    <source>
        <dbReference type="Proteomes" id="UP000069940"/>
    </source>
</evidence>
<evidence type="ECO:0000313" key="4">
    <source>
        <dbReference type="EnsemblMetazoa" id="AALFPA23_023580.P35074"/>
    </source>
</evidence>
<evidence type="ECO:0000256" key="2">
    <source>
        <dbReference type="SAM" id="SignalP"/>
    </source>
</evidence>
<sequence>MKHLRLVAILICVLGAQAEPERTPRIINGHTAPGIVGYHAFIAYMNEEFAGFFGGGTIISDRHVLSSAKIIHGWFQWEIRVGSNVFVELERITMKSYHAVTHPQFDFHTSVNDIGIIYLPESLEFTQNVYPVALPDLNPDRTNLLPLKNEEGTIVGFGYTTSAAINHSDLLMRAFQRVNFDAGCEVLYGNQSPEIYFCARDNEQFANMCLGDVGGGFVTLVRGRPTITGIVSYVREICETTYPTGFTRVAYYRDWIRHVTQL</sequence>
<name>A0ABM2A1F3_AEDAL</name>
<dbReference type="PANTHER" id="PTHR24260:SF136">
    <property type="entry name" value="GH08193P-RELATED"/>
    <property type="match status" value="1"/>
</dbReference>
<organism evidence="4 5">
    <name type="scientific">Aedes albopictus</name>
    <name type="common">Asian tiger mosquito</name>
    <name type="synonym">Stegomyia albopicta</name>
    <dbReference type="NCBI Taxonomy" id="7160"/>
    <lineage>
        <taxon>Eukaryota</taxon>
        <taxon>Metazoa</taxon>
        <taxon>Ecdysozoa</taxon>
        <taxon>Arthropoda</taxon>
        <taxon>Hexapoda</taxon>
        <taxon>Insecta</taxon>
        <taxon>Pterygota</taxon>
        <taxon>Neoptera</taxon>
        <taxon>Endopterygota</taxon>
        <taxon>Diptera</taxon>
        <taxon>Nematocera</taxon>
        <taxon>Culicoidea</taxon>
        <taxon>Culicidae</taxon>
        <taxon>Culicinae</taxon>
        <taxon>Aedini</taxon>
        <taxon>Aedes</taxon>
        <taxon>Stegomyia</taxon>
    </lineage>
</organism>
<evidence type="ECO:0000256" key="1">
    <source>
        <dbReference type="ARBA" id="ARBA00024195"/>
    </source>
</evidence>
<comment type="similarity">
    <text evidence="1">Belongs to the peptidase S1 family. CLIP subfamily.</text>
</comment>
<feature type="chain" id="PRO_5046218686" description="Peptidase S1 domain-containing protein" evidence="2">
    <location>
        <begin position="19"/>
        <end position="262"/>
    </location>
</feature>
<keyword evidence="2" id="KW-0732">Signal</keyword>
<dbReference type="PROSITE" id="PS50240">
    <property type="entry name" value="TRYPSIN_DOM"/>
    <property type="match status" value="1"/>
</dbReference>
<reference evidence="4" key="2">
    <citation type="submission" date="2025-05" db="UniProtKB">
        <authorList>
            <consortium name="EnsemblMetazoa"/>
        </authorList>
    </citation>
    <scope>IDENTIFICATION</scope>
    <source>
        <strain evidence="4">Foshan</strain>
    </source>
</reference>
<keyword evidence="5" id="KW-1185">Reference proteome</keyword>
<protein>
    <recommendedName>
        <fullName evidence="3">Peptidase S1 domain-containing protein</fullName>
    </recommendedName>
</protein>
<dbReference type="SMART" id="SM00020">
    <property type="entry name" value="Tryp_SPc"/>
    <property type="match status" value="1"/>
</dbReference>
<gene>
    <name evidence="4" type="primary">109422133</name>
</gene>
<feature type="domain" description="Peptidase S1" evidence="3">
    <location>
        <begin position="26"/>
        <end position="261"/>
    </location>
</feature>
<dbReference type="Gene3D" id="2.40.10.10">
    <property type="entry name" value="Trypsin-like serine proteases"/>
    <property type="match status" value="1"/>
</dbReference>
<dbReference type="EnsemblMetazoa" id="AALFPA23_023580.R35074">
    <property type="protein sequence ID" value="AALFPA23_023580.P35074"/>
    <property type="gene ID" value="AALFPA23_023580"/>
</dbReference>
<reference evidence="5" key="1">
    <citation type="journal article" date="2015" name="Proc. Natl. Acad. Sci. U.S.A.">
        <title>Genome sequence of the Asian Tiger mosquito, Aedes albopictus, reveals insights into its biology, genetics, and evolution.</title>
        <authorList>
            <person name="Chen X.G."/>
            <person name="Jiang X."/>
            <person name="Gu J."/>
            <person name="Xu M."/>
            <person name="Wu Y."/>
            <person name="Deng Y."/>
            <person name="Zhang C."/>
            <person name="Bonizzoni M."/>
            <person name="Dermauw W."/>
            <person name="Vontas J."/>
            <person name="Armbruster P."/>
            <person name="Huang X."/>
            <person name="Yang Y."/>
            <person name="Zhang H."/>
            <person name="He W."/>
            <person name="Peng H."/>
            <person name="Liu Y."/>
            <person name="Wu K."/>
            <person name="Chen J."/>
            <person name="Lirakis M."/>
            <person name="Topalis P."/>
            <person name="Van Leeuwen T."/>
            <person name="Hall A.B."/>
            <person name="Jiang X."/>
            <person name="Thorpe C."/>
            <person name="Mueller R.L."/>
            <person name="Sun C."/>
            <person name="Waterhouse R.M."/>
            <person name="Yan G."/>
            <person name="Tu Z.J."/>
            <person name="Fang X."/>
            <person name="James A.A."/>
        </authorList>
    </citation>
    <scope>NUCLEOTIDE SEQUENCE [LARGE SCALE GENOMIC DNA]</scope>
    <source>
        <strain evidence="5">Foshan</strain>
    </source>
</reference>
<dbReference type="PANTHER" id="PTHR24260">
    <property type="match status" value="1"/>
</dbReference>
<dbReference type="Pfam" id="PF00089">
    <property type="entry name" value="Trypsin"/>
    <property type="match status" value="1"/>
</dbReference>
<dbReference type="InterPro" id="IPR043504">
    <property type="entry name" value="Peptidase_S1_PA_chymotrypsin"/>
</dbReference>
<dbReference type="Proteomes" id="UP000069940">
    <property type="component" value="Unassembled WGS sequence"/>
</dbReference>
<proteinExistence type="inferred from homology"/>
<accession>A0ABM2A1F3</accession>